<reference evidence="2 3" key="1">
    <citation type="submission" date="2022-10" db="EMBL/GenBank/DDBJ databases">
        <title>Comparative genomics and taxonomic characterization of three novel marine species of genus Reichenbachiella exhibiting antioxidant and polysaccharide degradation activities.</title>
        <authorList>
            <person name="Muhammad N."/>
            <person name="Lee Y.-J."/>
            <person name="Ko J."/>
            <person name="Kim S.-G."/>
        </authorList>
    </citation>
    <scope>NUCLEOTIDE SEQUENCE [LARGE SCALE GENOMIC DNA]</scope>
    <source>
        <strain evidence="2 3">ABR2-5</strain>
    </source>
</reference>
<comment type="caution">
    <text evidence="2">The sequence shown here is derived from an EMBL/GenBank/DDBJ whole genome shotgun (WGS) entry which is preliminary data.</text>
</comment>
<evidence type="ECO:0000313" key="2">
    <source>
        <dbReference type="EMBL" id="MCV9386065.1"/>
    </source>
</evidence>
<feature type="region of interest" description="Disordered" evidence="1">
    <location>
        <begin position="35"/>
        <end position="80"/>
    </location>
</feature>
<dbReference type="Proteomes" id="UP001300692">
    <property type="component" value="Unassembled WGS sequence"/>
</dbReference>
<organism evidence="2 3">
    <name type="scientific">Reichenbachiella ulvae</name>
    <dbReference type="NCBI Taxonomy" id="2980104"/>
    <lineage>
        <taxon>Bacteria</taxon>
        <taxon>Pseudomonadati</taxon>
        <taxon>Bacteroidota</taxon>
        <taxon>Cytophagia</taxon>
        <taxon>Cytophagales</taxon>
        <taxon>Reichenbachiellaceae</taxon>
        <taxon>Reichenbachiella</taxon>
    </lineage>
</organism>
<feature type="compositionally biased region" description="Acidic residues" evidence="1">
    <location>
        <begin position="56"/>
        <end position="71"/>
    </location>
</feature>
<evidence type="ECO:0000313" key="3">
    <source>
        <dbReference type="Proteomes" id="UP001300692"/>
    </source>
</evidence>
<keyword evidence="3" id="KW-1185">Reference proteome</keyword>
<proteinExistence type="predicted"/>
<evidence type="ECO:0000256" key="1">
    <source>
        <dbReference type="SAM" id="MobiDB-lite"/>
    </source>
</evidence>
<protein>
    <recommendedName>
        <fullName evidence="4">Nucleoid-structuring protein H-NS</fullName>
    </recommendedName>
</protein>
<dbReference type="EMBL" id="JAOYOD010000001">
    <property type="protein sequence ID" value="MCV9386065.1"/>
    <property type="molecule type" value="Genomic_DNA"/>
</dbReference>
<dbReference type="RefSeq" id="WP_264136850.1">
    <property type="nucleotide sequence ID" value="NZ_JAOYOD010000001.1"/>
</dbReference>
<gene>
    <name evidence="2" type="ORF">N7U62_05290</name>
</gene>
<feature type="compositionally biased region" description="Polar residues" evidence="1">
    <location>
        <begin position="42"/>
        <end position="53"/>
    </location>
</feature>
<sequence length="173" mass="19210">MKRHTCISKNWSILLLLALMVSFSSCNKKLFKKKSKGAEPVATSTAEPNSMNNPVDESEEEPIEPMEEVEETAPTPKKLSKEQQLNNYFGAIANASSTSSANASIAEALDMFSDTDAPVLIVIYHDGSQPSYDEPTTINKYLNYLKDTKNDKAEVEEIIYDESGLIKELVLKK</sequence>
<dbReference type="PROSITE" id="PS51257">
    <property type="entry name" value="PROKAR_LIPOPROTEIN"/>
    <property type="match status" value="1"/>
</dbReference>
<name>A0ABT3CQT1_9BACT</name>
<accession>A0ABT3CQT1</accession>
<evidence type="ECO:0008006" key="4">
    <source>
        <dbReference type="Google" id="ProtNLM"/>
    </source>
</evidence>